<gene>
    <name evidence="2" type="ORF">RIB56_01035</name>
</gene>
<reference evidence="3" key="1">
    <citation type="submission" date="2023-07" db="EMBL/GenBank/DDBJ databases">
        <title>Draft genomic sequences of Priestia flexa CCM isolated from the soil of an abandoned mine contaminated by free cyanide in the high Andean zone of Tacna, Peru.</title>
        <authorList>
            <person name="Caceda Quiroz C.J."/>
            <person name="Maraza Chooque G.J."/>
            <person name="Fora Quispe G.L."/>
            <person name="Carpio Mamani M."/>
        </authorList>
    </citation>
    <scope>NUCLEOTIDE SEQUENCE [LARGE SCALE GENOMIC DNA]</scope>
    <source>
        <strain evidence="3">CCM</strain>
    </source>
</reference>
<keyword evidence="1" id="KW-0812">Transmembrane</keyword>
<proteinExistence type="predicted"/>
<keyword evidence="3" id="KW-1185">Reference proteome</keyword>
<keyword evidence="1" id="KW-1133">Transmembrane helix</keyword>
<dbReference type="Proteomes" id="UP001284771">
    <property type="component" value="Unassembled WGS sequence"/>
</dbReference>
<evidence type="ECO:0000256" key="1">
    <source>
        <dbReference type="SAM" id="Phobius"/>
    </source>
</evidence>
<name>A0ABU4J0F4_9BACI</name>
<evidence type="ECO:0000313" key="3">
    <source>
        <dbReference type="Proteomes" id="UP001284771"/>
    </source>
</evidence>
<feature type="transmembrane region" description="Helical" evidence="1">
    <location>
        <begin position="46"/>
        <end position="65"/>
    </location>
</feature>
<feature type="transmembrane region" description="Helical" evidence="1">
    <location>
        <begin position="21"/>
        <end position="40"/>
    </location>
</feature>
<sequence>MAKRYDWWEVNQTLFFLEDMTPFVFGVFFVGTLLIFYFTYPGFWTFFILNAIFDLFQAYIMSPFFQRLGIYEMHSVNAFQLF</sequence>
<comment type="caution">
    <text evidence="2">The sequence shown here is derived from an EMBL/GenBank/DDBJ whole genome shotgun (WGS) entry which is preliminary data.</text>
</comment>
<dbReference type="EMBL" id="JAWUZT010000002">
    <property type="protein sequence ID" value="MDW8514714.1"/>
    <property type="molecule type" value="Genomic_DNA"/>
</dbReference>
<evidence type="ECO:0000313" key="2">
    <source>
        <dbReference type="EMBL" id="MDW8514714.1"/>
    </source>
</evidence>
<dbReference type="RefSeq" id="WP_225002087.1">
    <property type="nucleotide sequence ID" value="NZ_JAIVMD010000007.1"/>
</dbReference>
<accession>A0ABU4J0F4</accession>
<protein>
    <submittedName>
        <fullName evidence="2">Uncharacterized protein</fullName>
    </submittedName>
</protein>
<keyword evidence="1" id="KW-0472">Membrane</keyword>
<organism evidence="2 3">
    <name type="scientific">Priestia flexa</name>
    <dbReference type="NCBI Taxonomy" id="86664"/>
    <lineage>
        <taxon>Bacteria</taxon>
        <taxon>Bacillati</taxon>
        <taxon>Bacillota</taxon>
        <taxon>Bacilli</taxon>
        <taxon>Bacillales</taxon>
        <taxon>Bacillaceae</taxon>
        <taxon>Priestia</taxon>
    </lineage>
</organism>